<sequence>MGMREGEEEERGKKEETEMMGSNSAVNDAREMNWAGAQSVSVRPEQSVAADDKYWQNSQSWRDRTMRNTEAMTSACYDELSDGKSHDPSHPGPRNAIRTTCSH</sequence>
<proteinExistence type="predicted"/>
<name>A0A9W9QHH2_PENBR</name>
<feature type="region of interest" description="Disordered" evidence="1">
    <location>
        <begin position="1"/>
        <end position="29"/>
    </location>
</feature>
<dbReference type="Proteomes" id="UP001147695">
    <property type="component" value="Unassembled WGS sequence"/>
</dbReference>
<protein>
    <submittedName>
        <fullName evidence="2">Uncharacterized protein</fullName>
    </submittedName>
</protein>
<dbReference type="AlphaFoldDB" id="A0A9W9QHH2"/>
<organism evidence="2 3">
    <name type="scientific">Penicillium brevicompactum</name>
    <dbReference type="NCBI Taxonomy" id="5074"/>
    <lineage>
        <taxon>Eukaryota</taxon>
        <taxon>Fungi</taxon>
        <taxon>Dikarya</taxon>
        <taxon>Ascomycota</taxon>
        <taxon>Pezizomycotina</taxon>
        <taxon>Eurotiomycetes</taxon>
        <taxon>Eurotiomycetidae</taxon>
        <taxon>Eurotiales</taxon>
        <taxon>Aspergillaceae</taxon>
        <taxon>Penicillium</taxon>
    </lineage>
</organism>
<evidence type="ECO:0000313" key="2">
    <source>
        <dbReference type="EMBL" id="KAJ5334846.1"/>
    </source>
</evidence>
<gene>
    <name evidence="2" type="ORF">N7452_007249</name>
</gene>
<feature type="region of interest" description="Disordered" evidence="1">
    <location>
        <begin position="77"/>
        <end position="103"/>
    </location>
</feature>
<reference evidence="2" key="1">
    <citation type="submission" date="2022-12" db="EMBL/GenBank/DDBJ databases">
        <authorList>
            <person name="Petersen C."/>
        </authorList>
    </citation>
    <scope>NUCLEOTIDE SEQUENCE</scope>
    <source>
        <strain evidence="2">IBT 35673</strain>
    </source>
</reference>
<evidence type="ECO:0000313" key="3">
    <source>
        <dbReference type="Proteomes" id="UP001147695"/>
    </source>
</evidence>
<evidence type="ECO:0000256" key="1">
    <source>
        <dbReference type="SAM" id="MobiDB-lite"/>
    </source>
</evidence>
<dbReference type="EMBL" id="JAPZBQ010000004">
    <property type="protein sequence ID" value="KAJ5334846.1"/>
    <property type="molecule type" value="Genomic_DNA"/>
</dbReference>
<comment type="caution">
    <text evidence="2">The sequence shown here is derived from an EMBL/GenBank/DDBJ whole genome shotgun (WGS) entry which is preliminary data.</text>
</comment>
<accession>A0A9W9QHH2</accession>
<reference evidence="2" key="2">
    <citation type="journal article" date="2023" name="IMA Fungus">
        <title>Comparative genomic study of the Penicillium genus elucidates a diverse pangenome and 15 lateral gene transfer events.</title>
        <authorList>
            <person name="Petersen C."/>
            <person name="Sorensen T."/>
            <person name="Nielsen M.R."/>
            <person name="Sondergaard T.E."/>
            <person name="Sorensen J.L."/>
            <person name="Fitzpatrick D.A."/>
            <person name="Frisvad J.C."/>
            <person name="Nielsen K.L."/>
        </authorList>
    </citation>
    <scope>NUCLEOTIDE SEQUENCE</scope>
    <source>
        <strain evidence="2">IBT 35673</strain>
    </source>
</reference>